<dbReference type="AlphaFoldDB" id="A0A8K0SGJ1"/>
<accession>A0A8K0SGJ1</accession>
<organism evidence="1 2">
    <name type="scientific">Stachybotrys elegans</name>
    <dbReference type="NCBI Taxonomy" id="80388"/>
    <lineage>
        <taxon>Eukaryota</taxon>
        <taxon>Fungi</taxon>
        <taxon>Dikarya</taxon>
        <taxon>Ascomycota</taxon>
        <taxon>Pezizomycotina</taxon>
        <taxon>Sordariomycetes</taxon>
        <taxon>Hypocreomycetidae</taxon>
        <taxon>Hypocreales</taxon>
        <taxon>Stachybotryaceae</taxon>
        <taxon>Stachybotrys</taxon>
    </lineage>
</organism>
<reference evidence="1" key="1">
    <citation type="journal article" date="2021" name="Nat. Commun.">
        <title>Genetic determinants of endophytism in the Arabidopsis root mycobiome.</title>
        <authorList>
            <person name="Mesny F."/>
            <person name="Miyauchi S."/>
            <person name="Thiergart T."/>
            <person name="Pickel B."/>
            <person name="Atanasova L."/>
            <person name="Karlsson M."/>
            <person name="Huettel B."/>
            <person name="Barry K.W."/>
            <person name="Haridas S."/>
            <person name="Chen C."/>
            <person name="Bauer D."/>
            <person name="Andreopoulos W."/>
            <person name="Pangilinan J."/>
            <person name="LaButti K."/>
            <person name="Riley R."/>
            <person name="Lipzen A."/>
            <person name="Clum A."/>
            <person name="Drula E."/>
            <person name="Henrissat B."/>
            <person name="Kohler A."/>
            <person name="Grigoriev I.V."/>
            <person name="Martin F.M."/>
            <person name="Hacquard S."/>
        </authorList>
    </citation>
    <scope>NUCLEOTIDE SEQUENCE</scope>
    <source>
        <strain evidence="1">MPI-CAGE-CH-0235</strain>
    </source>
</reference>
<dbReference type="OrthoDB" id="4232626at2759"/>
<dbReference type="Proteomes" id="UP000813444">
    <property type="component" value="Unassembled WGS sequence"/>
</dbReference>
<gene>
    <name evidence="1" type="ORF">B0I35DRAFT_383594</name>
</gene>
<feature type="non-terminal residue" evidence="1">
    <location>
        <position position="113"/>
    </location>
</feature>
<evidence type="ECO:0000313" key="1">
    <source>
        <dbReference type="EMBL" id="KAH7303748.1"/>
    </source>
</evidence>
<protein>
    <submittedName>
        <fullName evidence="1">Uncharacterized protein</fullName>
    </submittedName>
</protein>
<keyword evidence="2" id="KW-1185">Reference proteome</keyword>
<comment type="caution">
    <text evidence="1">The sequence shown here is derived from an EMBL/GenBank/DDBJ whole genome shotgun (WGS) entry which is preliminary data.</text>
</comment>
<sequence>MTSAVPVPVLLRKNKKSTTLAEITEENLTLAPGDYWEKFLCLALAKMVEAKLPGTKYEPDETTMIVSTTKRGEKKLKLQADGLNVDWHAVENKLRAWGRLFEDGNKLRIDVCF</sequence>
<dbReference type="EMBL" id="JAGPNK010000029">
    <property type="protein sequence ID" value="KAH7303748.1"/>
    <property type="molecule type" value="Genomic_DNA"/>
</dbReference>
<name>A0A8K0SGJ1_9HYPO</name>
<evidence type="ECO:0000313" key="2">
    <source>
        <dbReference type="Proteomes" id="UP000813444"/>
    </source>
</evidence>
<proteinExistence type="predicted"/>